<keyword evidence="2 5" id="KW-0210">Decarboxylase</keyword>
<comment type="similarity">
    <text evidence="5">Belongs to the Orn/Lys/Arg decarboxylase class-II family. LysA subfamily.</text>
</comment>
<evidence type="ECO:0000256" key="1">
    <source>
        <dbReference type="ARBA" id="ARBA00001933"/>
    </source>
</evidence>
<dbReference type="CDD" id="cd06828">
    <property type="entry name" value="PLPDE_III_DapDC"/>
    <property type="match status" value="1"/>
</dbReference>
<dbReference type="InterPro" id="IPR022653">
    <property type="entry name" value="De-COase2_pyr-phos_BS"/>
</dbReference>
<dbReference type="OrthoDB" id="9802241at2"/>
<dbReference type="PANTHER" id="PTHR43727">
    <property type="entry name" value="DIAMINOPIMELATE DECARBOXYLASE"/>
    <property type="match status" value="1"/>
</dbReference>
<feature type="binding site" evidence="5">
    <location>
        <position position="335"/>
    </location>
    <ligand>
        <name>substrate</name>
    </ligand>
</feature>
<proteinExistence type="inferred from homology"/>
<dbReference type="GO" id="GO:0009089">
    <property type="term" value="P:lysine biosynthetic process via diaminopimelate"/>
    <property type="evidence" value="ECO:0007669"/>
    <property type="project" value="UniProtKB-UniRule"/>
</dbReference>
<evidence type="ECO:0000256" key="4">
    <source>
        <dbReference type="ARBA" id="ARBA00023239"/>
    </source>
</evidence>
<evidence type="ECO:0000256" key="6">
    <source>
        <dbReference type="NCBIfam" id="TIGR01048"/>
    </source>
</evidence>
<dbReference type="InterPro" id="IPR022644">
    <property type="entry name" value="De-COase2_N"/>
</dbReference>
<organism evidence="11 12">
    <name type="scientific">Algoriphagus boseongensis</name>
    <dbReference type="NCBI Taxonomy" id="1442587"/>
    <lineage>
        <taxon>Bacteria</taxon>
        <taxon>Pseudomonadati</taxon>
        <taxon>Bacteroidota</taxon>
        <taxon>Cytophagia</taxon>
        <taxon>Cytophagales</taxon>
        <taxon>Cyclobacteriaceae</taxon>
        <taxon>Algoriphagus</taxon>
    </lineage>
</organism>
<comment type="caution">
    <text evidence="5">Lacks conserved residue(s) required for the propagation of feature annotation.</text>
</comment>
<sequence>MQNPTDIQGISLESLAKTFGTPLYVYDGEKIFSQVKTLQNSFSAVPLKIKYATKALSNLSILKLIKKAGAGMDAVSIEEVRLGLLAGFSPEEIMYTPSGVGFEEIQEAVKIGMMVNLDSIPLMEQFGAEYGKSVAACIRINPHILAGGNLKISTGHSESKFGISIELLPKILETVDKFGVNIVGLHIHTGSDILDAEVFLKGGNVLFEAAMKFPNLKFLDFGGGFKVAYKPNDVATDIAEVGKKVGEAFQEFCKKYGRQLELWIEPGKYLVSESGYLLVKTNVVKDSTSITFAGVDSGLNHLIRPMMYDAYHEVYNLSNPFGTKKKYNVVGYICETDTIAANREMNEIKRGDLLVIKNAGAYGYSMSSNYNSRLRPAEVLIWEGKSHLIRKREEFEDLIRHQVVIEF</sequence>
<evidence type="ECO:0000256" key="5">
    <source>
        <dbReference type="HAMAP-Rule" id="MF_02120"/>
    </source>
</evidence>
<evidence type="ECO:0000259" key="10">
    <source>
        <dbReference type="Pfam" id="PF02784"/>
    </source>
</evidence>
<dbReference type="InterPro" id="IPR002986">
    <property type="entry name" value="DAP_deCOOHase_LysA"/>
</dbReference>
<feature type="binding site" evidence="5">
    <location>
        <position position="224"/>
    </location>
    <ligand>
        <name>pyridoxal 5'-phosphate</name>
        <dbReference type="ChEBI" id="CHEBI:597326"/>
    </ligand>
</feature>
<feature type="modified residue" description="N6-(pyridoxal phosphate)lysine" evidence="5 7">
    <location>
        <position position="54"/>
    </location>
</feature>
<evidence type="ECO:0000256" key="8">
    <source>
        <dbReference type="RuleBase" id="RU003738"/>
    </source>
</evidence>
<feature type="binding site" evidence="5">
    <location>
        <position position="362"/>
    </location>
    <ligand>
        <name>substrate</name>
    </ligand>
</feature>
<comment type="function">
    <text evidence="5">Specifically catalyzes the decarboxylation of meso-diaminopimelate (meso-DAP) to L-lysine.</text>
</comment>
<evidence type="ECO:0000313" key="12">
    <source>
        <dbReference type="Proteomes" id="UP000294535"/>
    </source>
</evidence>
<dbReference type="PANTHER" id="PTHR43727:SF2">
    <property type="entry name" value="GROUP IV DECARBOXYLASE"/>
    <property type="match status" value="1"/>
</dbReference>
<protein>
    <recommendedName>
        <fullName evidence="5 6">Diaminopimelate decarboxylase</fullName>
        <shortName evidence="5">DAP decarboxylase</shortName>
        <shortName evidence="5">DAPDC</shortName>
        <ecNumber evidence="5 6">4.1.1.20</ecNumber>
    </recommendedName>
</protein>
<comment type="cofactor">
    <cofactor evidence="1 5 7 8">
        <name>pyridoxal 5'-phosphate</name>
        <dbReference type="ChEBI" id="CHEBI:597326"/>
    </cofactor>
</comment>
<reference evidence="11 12" key="1">
    <citation type="submission" date="2019-03" db="EMBL/GenBank/DDBJ databases">
        <title>Genomic Encyclopedia of Type Strains, Phase III (KMG-III): the genomes of soil and plant-associated and newly described type strains.</title>
        <authorList>
            <person name="Whitman W."/>
        </authorList>
    </citation>
    <scope>NUCLEOTIDE SEQUENCE [LARGE SCALE GENOMIC DNA]</scope>
    <source>
        <strain evidence="11 12">CECT 8446</strain>
    </source>
</reference>
<evidence type="ECO:0000256" key="2">
    <source>
        <dbReference type="ARBA" id="ARBA00022793"/>
    </source>
</evidence>
<name>A0A4R6T620_9BACT</name>
<dbReference type="SUPFAM" id="SSF50621">
    <property type="entry name" value="Alanine racemase C-terminal domain-like"/>
    <property type="match status" value="1"/>
</dbReference>
<dbReference type="Proteomes" id="UP000294535">
    <property type="component" value="Unassembled WGS sequence"/>
</dbReference>
<keyword evidence="4 5" id="KW-0456">Lyase</keyword>
<feature type="binding site" evidence="5">
    <location>
        <position position="308"/>
    </location>
    <ligand>
        <name>substrate</name>
    </ligand>
</feature>
<keyword evidence="5 8" id="KW-0457">Lysine biosynthesis</keyword>
<gene>
    <name evidence="5" type="primary">lysA</name>
    <name evidence="11" type="ORF">DFQ04_1634</name>
</gene>
<dbReference type="UniPathway" id="UPA00034">
    <property type="reaction ID" value="UER00027"/>
</dbReference>
<feature type="binding site" evidence="5">
    <location>
        <position position="304"/>
    </location>
    <ligand>
        <name>substrate</name>
    </ligand>
</feature>
<dbReference type="PRINTS" id="PR01179">
    <property type="entry name" value="ODADCRBXLASE"/>
</dbReference>
<dbReference type="InterPro" id="IPR000183">
    <property type="entry name" value="Orn/DAP/Arg_de-COase"/>
</dbReference>
<comment type="caution">
    <text evidence="11">The sequence shown here is derived from an EMBL/GenBank/DDBJ whole genome shotgun (WGS) entry which is preliminary data.</text>
</comment>
<comment type="catalytic activity">
    <reaction evidence="5 8">
        <text>meso-2,6-diaminopimelate + H(+) = L-lysine + CO2</text>
        <dbReference type="Rhea" id="RHEA:15101"/>
        <dbReference type="ChEBI" id="CHEBI:15378"/>
        <dbReference type="ChEBI" id="CHEBI:16526"/>
        <dbReference type="ChEBI" id="CHEBI:32551"/>
        <dbReference type="ChEBI" id="CHEBI:57791"/>
        <dbReference type="EC" id="4.1.1.20"/>
    </reaction>
</comment>
<dbReference type="Pfam" id="PF02784">
    <property type="entry name" value="Orn_Arg_deC_N"/>
    <property type="match status" value="1"/>
</dbReference>
<dbReference type="NCBIfam" id="TIGR01048">
    <property type="entry name" value="lysA"/>
    <property type="match status" value="1"/>
</dbReference>
<dbReference type="InterPro" id="IPR009006">
    <property type="entry name" value="Ala_racemase/Decarboxylase_C"/>
</dbReference>
<keyword evidence="5" id="KW-0028">Amino-acid biosynthesis</keyword>
<dbReference type="InterPro" id="IPR029066">
    <property type="entry name" value="PLP-binding_barrel"/>
</dbReference>
<comment type="subunit">
    <text evidence="5">Homodimer.</text>
</comment>
<feature type="binding site" evidence="5">
    <location>
        <position position="362"/>
    </location>
    <ligand>
        <name>pyridoxal 5'-phosphate</name>
        <dbReference type="ChEBI" id="CHEBI:597326"/>
    </ligand>
</feature>
<dbReference type="GO" id="GO:0030170">
    <property type="term" value="F:pyridoxal phosphate binding"/>
    <property type="evidence" value="ECO:0007669"/>
    <property type="project" value="UniProtKB-UniRule"/>
</dbReference>
<evidence type="ECO:0000256" key="3">
    <source>
        <dbReference type="ARBA" id="ARBA00022898"/>
    </source>
</evidence>
<dbReference type="GO" id="GO:0008836">
    <property type="term" value="F:diaminopimelate decarboxylase activity"/>
    <property type="evidence" value="ECO:0007669"/>
    <property type="project" value="UniProtKB-UniRule"/>
</dbReference>
<dbReference type="Gene3D" id="2.40.37.10">
    <property type="entry name" value="Lyase, Ornithine Decarboxylase, Chain A, domain 1"/>
    <property type="match status" value="1"/>
</dbReference>
<dbReference type="HAMAP" id="MF_02120">
    <property type="entry name" value="LysA"/>
    <property type="match status" value="1"/>
</dbReference>
<dbReference type="EMBL" id="SNYF01000006">
    <property type="protein sequence ID" value="TDQ16986.1"/>
    <property type="molecule type" value="Genomic_DNA"/>
</dbReference>
<dbReference type="AlphaFoldDB" id="A0A4R6T620"/>
<evidence type="ECO:0000259" key="9">
    <source>
        <dbReference type="Pfam" id="PF00278"/>
    </source>
</evidence>
<dbReference type="FunFam" id="3.20.20.10:FF:000003">
    <property type="entry name" value="Diaminopimelate decarboxylase"/>
    <property type="match status" value="1"/>
</dbReference>
<feature type="active site" description="Proton donor" evidence="7">
    <location>
        <position position="334"/>
    </location>
</feature>
<dbReference type="Pfam" id="PF00278">
    <property type="entry name" value="Orn_DAP_Arg_deC"/>
    <property type="match status" value="1"/>
</dbReference>
<dbReference type="EC" id="4.1.1.20" evidence="5 6"/>
<feature type="domain" description="Orn/DAP/Arg decarboxylase 2 C-terminal" evidence="9">
    <location>
        <begin position="24"/>
        <end position="360"/>
    </location>
</feature>
<dbReference type="InterPro" id="IPR022643">
    <property type="entry name" value="De-COase2_C"/>
</dbReference>
<dbReference type="PRINTS" id="PR01181">
    <property type="entry name" value="DAPDCRBXLASE"/>
</dbReference>
<evidence type="ECO:0000313" key="11">
    <source>
        <dbReference type="EMBL" id="TDQ16986.1"/>
    </source>
</evidence>
<dbReference type="SUPFAM" id="SSF51419">
    <property type="entry name" value="PLP-binding barrel"/>
    <property type="match status" value="1"/>
</dbReference>
<feature type="domain" description="Orn/DAP/Arg decarboxylase 2 N-terminal" evidence="10">
    <location>
        <begin position="30"/>
        <end position="272"/>
    </location>
</feature>
<keyword evidence="3 5" id="KW-0663">Pyridoxal phosphate</keyword>
<comment type="pathway">
    <text evidence="5 8">Amino-acid biosynthesis; L-lysine biosynthesis via DAP pathway; L-lysine from DL-2,6-diaminopimelate: step 1/1.</text>
</comment>
<dbReference type="PROSITE" id="PS00878">
    <property type="entry name" value="ODR_DC_2_1"/>
    <property type="match status" value="1"/>
</dbReference>
<dbReference type="Gene3D" id="3.20.20.10">
    <property type="entry name" value="Alanine racemase"/>
    <property type="match status" value="1"/>
</dbReference>
<keyword evidence="12" id="KW-1185">Reference proteome</keyword>
<dbReference type="RefSeq" id="WP_133554596.1">
    <property type="nucleotide sequence ID" value="NZ_SNYF01000006.1"/>
</dbReference>
<accession>A0A4R6T620</accession>
<evidence type="ECO:0000256" key="7">
    <source>
        <dbReference type="PIRSR" id="PIRSR600183-50"/>
    </source>
</evidence>